<dbReference type="RefSeq" id="WP_061833151.1">
    <property type="nucleotide sequence ID" value="NZ_LUKE01000001.1"/>
</dbReference>
<reference evidence="2 3" key="1">
    <citation type="submission" date="2016-03" db="EMBL/GenBank/DDBJ databases">
        <authorList>
            <person name="Ploux O."/>
        </authorList>
    </citation>
    <scope>NUCLEOTIDE SEQUENCE [LARGE SCALE GENOMIC DNA]</scope>
    <source>
        <strain evidence="2 3">R0</strain>
    </source>
</reference>
<evidence type="ECO:0000313" key="2">
    <source>
        <dbReference type="EMBL" id="KYG65607.1"/>
    </source>
</evidence>
<evidence type="ECO:0000313" key="3">
    <source>
        <dbReference type="Proteomes" id="UP000075320"/>
    </source>
</evidence>
<accession>A0A150WMS7</accession>
<protein>
    <recommendedName>
        <fullName evidence="1">HTH cro/C1-type domain-containing protein</fullName>
    </recommendedName>
</protein>
<dbReference type="AlphaFoldDB" id="A0A150WMS7"/>
<dbReference type="GO" id="GO:0003677">
    <property type="term" value="F:DNA binding"/>
    <property type="evidence" value="ECO:0007669"/>
    <property type="project" value="InterPro"/>
</dbReference>
<dbReference type="EMBL" id="LUKE01000001">
    <property type="protein sequence ID" value="KYG65607.1"/>
    <property type="molecule type" value="Genomic_DNA"/>
</dbReference>
<keyword evidence="3" id="KW-1185">Reference proteome</keyword>
<sequence>MNRESFKSPSRGDEFMARVREACSLMGIRQKDLADSLDIQPSQMNLYFQGKVEMRSDRLLMLLGILGVDVEGMLEERIKELGGSALKAPGTESRMLATIGRLDEYKKQSILRIVNVLGSK</sequence>
<feature type="domain" description="HTH cro/C1-type" evidence="1">
    <location>
        <begin position="19"/>
        <end position="73"/>
    </location>
</feature>
<gene>
    <name evidence="2" type="ORF">AZI86_00570</name>
</gene>
<dbReference type="SUPFAM" id="SSF47413">
    <property type="entry name" value="lambda repressor-like DNA-binding domains"/>
    <property type="match status" value="1"/>
</dbReference>
<dbReference type="Gene3D" id="1.10.260.40">
    <property type="entry name" value="lambda repressor-like DNA-binding domains"/>
    <property type="match status" value="1"/>
</dbReference>
<organism evidence="2 3">
    <name type="scientific">Bdellovibrio bacteriovorus</name>
    <dbReference type="NCBI Taxonomy" id="959"/>
    <lineage>
        <taxon>Bacteria</taxon>
        <taxon>Pseudomonadati</taxon>
        <taxon>Bdellovibrionota</taxon>
        <taxon>Bdellovibrionia</taxon>
        <taxon>Bdellovibrionales</taxon>
        <taxon>Pseudobdellovibrionaceae</taxon>
        <taxon>Bdellovibrio</taxon>
    </lineage>
</organism>
<proteinExistence type="predicted"/>
<evidence type="ECO:0000259" key="1">
    <source>
        <dbReference type="PROSITE" id="PS50943"/>
    </source>
</evidence>
<dbReference type="InterPro" id="IPR001387">
    <property type="entry name" value="Cro/C1-type_HTH"/>
</dbReference>
<dbReference type="CDD" id="cd00093">
    <property type="entry name" value="HTH_XRE"/>
    <property type="match status" value="1"/>
</dbReference>
<dbReference type="PROSITE" id="PS50943">
    <property type="entry name" value="HTH_CROC1"/>
    <property type="match status" value="1"/>
</dbReference>
<name>A0A150WMS7_BDEBC</name>
<dbReference type="InterPro" id="IPR010982">
    <property type="entry name" value="Lambda_DNA-bd_dom_sf"/>
</dbReference>
<dbReference type="SMART" id="SM00530">
    <property type="entry name" value="HTH_XRE"/>
    <property type="match status" value="1"/>
</dbReference>
<comment type="caution">
    <text evidence="2">The sequence shown here is derived from an EMBL/GenBank/DDBJ whole genome shotgun (WGS) entry which is preliminary data.</text>
</comment>
<dbReference type="Proteomes" id="UP000075320">
    <property type="component" value="Unassembled WGS sequence"/>
</dbReference>